<dbReference type="GO" id="GO:0016020">
    <property type="term" value="C:membrane"/>
    <property type="evidence" value="ECO:0007669"/>
    <property type="project" value="TreeGrafter"/>
</dbReference>
<evidence type="ECO:0000313" key="9">
    <source>
        <dbReference type="EMBL" id="MBC2600287.1"/>
    </source>
</evidence>
<keyword evidence="10" id="KW-1185">Reference proteome</keyword>
<evidence type="ECO:0000256" key="7">
    <source>
        <dbReference type="SAM" id="Phobius"/>
    </source>
</evidence>
<dbReference type="PANTHER" id="PTHR23514">
    <property type="entry name" value="BYPASS OF STOP CODON PROTEIN 6"/>
    <property type="match status" value="1"/>
</dbReference>
<feature type="transmembrane region" description="Helical" evidence="7">
    <location>
        <begin position="58"/>
        <end position="76"/>
    </location>
</feature>
<feature type="transmembrane region" description="Helical" evidence="7">
    <location>
        <begin position="312"/>
        <end position="330"/>
    </location>
</feature>
<dbReference type="RefSeq" id="WP_185691041.1">
    <property type="nucleotide sequence ID" value="NZ_JACHVA010000009.1"/>
</dbReference>
<name>A0A7X1AUY2_9BACT</name>
<feature type="transmembrane region" description="Helical" evidence="7">
    <location>
        <begin position="169"/>
        <end position="189"/>
    </location>
</feature>
<feature type="transmembrane region" description="Helical" evidence="7">
    <location>
        <begin position="256"/>
        <end position="276"/>
    </location>
</feature>
<dbReference type="InterPro" id="IPR036259">
    <property type="entry name" value="MFS_trans_sf"/>
</dbReference>
<feature type="transmembrane region" description="Helical" evidence="7">
    <location>
        <begin position="222"/>
        <end position="244"/>
    </location>
</feature>
<organism evidence="9 10">
    <name type="scientific">Puniceicoccus vermicola</name>
    <dbReference type="NCBI Taxonomy" id="388746"/>
    <lineage>
        <taxon>Bacteria</taxon>
        <taxon>Pseudomonadati</taxon>
        <taxon>Verrucomicrobiota</taxon>
        <taxon>Opitutia</taxon>
        <taxon>Puniceicoccales</taxon>
        <taxon>Puniceicoccaceae</taxon>
        <taxon>Puniceicoccus</taxon>
    </lineage>
</organism>
<comment type="similarity">
    <text evidence="2">Belongs to the major facilitator superfamily.</text>
</comment>
<evidence type="ECO:0000256" key="1">
    <source>
        <dbReference type="ARBA" id="ARBA00004127"/>
    </source>
</evidence>
<dbReference type="InterPro" id="IPR020846">
    <property type="entry name" value="MFS_dom"/>
</dbReference>
<feature type="transmembrane region" description="Helical" evidence="7">
    <location>
        <begin position="83"/>
        <end position="102"/>
    </location>
</feature>
<dbReference type="SUPFAM" id="SSF103473">
    <property type="entry name" value="MFS general substrate transporter"/>
    <property type="match status" value="1"/>
</dbReference>
<feature type="transmembrane region" description="Helical" evidence="7">
    <location>
        <begin position="346"/>
        <end position="366"/>
    </location>
</feature>
<dbReference type="InterPro" id="IPR051788">
    <property type="entry name" value="MFS_Transporter"/>
</dbReference>
<dbReference type="Pfam" id="PF07690">
    <property type="entry name" value="MFS_1"/>
    <property type="match status" value="1"/>
</dbReference>
<sequence length="405" mass="43720">MSAGRKLSLGRYDFAAYLTFFAYAAGSVVVPVCLIELARELNFDLASGGMTAGGGLHFGRTVTMVVAMLLVGFVAGRWGTRRTLGTSVLLMSVGILLCALSPGYGLLFLAMLFAGLGEGVIEGLATPFVQNLHPREPGRYVNISHAFWSVGILVTVVVAGWMLAAGYSWRVLTAVVSGVGAFAALLILWPTPAGMHSAESAERADVREIWQRIRKIARSRRFWVFYGAMFLAGGGEFCLTFWSASHIQLHFGETAWGGGIGVAIFALAMVIGRLGAGYFVPQAKLRKMILIAAVFGTGVTVFLPWVTELYQFYLLLFLSGLATAPFWPSIQSHAAERLPELDETMLLILLSCAGVPGCGVFTYLMGFWGDLAGSLATAFYLVPLAYFFIFVLIGFLGKTGREVRN</sequence>
<accession>A0A7X1AUY2</accession>
<evidence type="ECO:0000256" key="2">
    <source>
        <dbReference type="ARBA" id="ARBA00008335"/>
    </source>
</evidence>
<dbReference type="GO" id="GO:0012505">
    <property type="term" value="C:endomembrane system"/>
    <property type="evidence" value="ECO:0007669"/>
    <property type="project" value="UniProtKB-SubCell"/>
</dbReference>
<feature type="domain" description="Major facilitator superfamily (MFS) profile" evidence="8">
    <location>
        <begin position="12"/>
        <end position="401"/>
    </location>
</feature>
<feature type="transmembrane region" description="Helical" evidence="7">
    <location>
        <begin position="288"/>
        <end position="306"/>
    </location>
</feature>
<proteinExistence type="inferred from homology"/>
<keyword evidence="3" id="KW-0813">Transport</keyword>
<evidence type="ECO:0000256" key="3">
    <source>
        <dbReference type="ARBA" id="ARBA00022448"/>
    </source>
</evidence>
<dbReference type="AlphaFoldDB" id="A0A7X1AUY2"/>
<feature type="transmembrane region" description="Helical" evidence="7">
    <location>
        <begin position="108"/>
        <end position="129"/>
    </location>
</feature>
<dbReference type="PROSITE" id="PS50850">
    <property type="entry name" value="MFS"/>
    <property type="match status" value="1"/>
</dbReference>
<keyword evidence="6 7" id="KW-0472">Membrane</keyword>
<dbReference type="PANTHER" id="PTHR23514:SF3">
    <property type="entry name" value="BYPASS OF STOP CODON PROTEIN 6"/>
    <property type="match status" value="1"/>
</dbReference>
<evidence type="ECO:0000259" key="8">
    <source>
        <dbReference type="PROSITE" id="PS50850"/>
    </source>
</evidence>
<feature type="transmembrane region" description="Helical" evidence="7">
    <location>
        <begin position="378"/>
        <end position="397"/>
    </location>
</feature>
<evidence type="ECO:0000313" key="10">
    <source>
        <dbReference type="Proteomes" id="UP000525652"/>
    </source>
</evidence>
<gene>
    <name evidence="9" type="ORF">H5P30_00665</name>
</gene>
<reference evidence="9 10" key="1">
    <citation type="submission" date="2020-07" db="EMBL/GenBank/DDBJ databases">
        <authorList>
            <person name="Feng X."/>
        </authorList>
    </citation>
    <scope>NUCLEOTIDE SEQUENCE [LARGE SCALE GENOMIC DNA]</scope>
    <source>
        <strain evidence="9 10">JCM14086</strain>
    </source>
</reference>
<dbReference type="Gene3D" id="1.20.1250.20">
    <property type="entry name" value="MFS general substrate transporter like domains"/>
    <property type="match status" value="1"/>
</dbReference>
<dbReference type="EMBL" id="JACHVA010000009">
    <property type="protein sequence ID" value="MBC2600287.1"/>
    <property type="molecule type" value="Genomic_DNA"/>
</dbReference>
<evidence type="ECO:0000256" key="6">
    <source>
        <dbReference type="ARBA" id="ARBA00023136"/>
    </source>
</evidence>
<protein>
    <submittedName>
        <fullName evidence="9">MFS transporter</fullName>
    </submittedName>
</protein>
<keyword evidence="5 7" id="KW-1133">Transmembrane helix</keyword>
<dbReference type="GO" id="GO:0022857">
    <property type="term" value="F:transmembrane transporter activity"/>
    <property type="evidence" value="ECO:0007669"/>
    <property type="project" value="InterPro"/>
</dbReference>
<evidence type="ECO:0000256" key="5">
    <source>
        <dbReference type="ARBA" id="ARBA00022989"/>
    </source>
</evidence>
<keyword evidence="4 7" id="KW-0812">Transmembrane</keyword>
<feature type="transmembrane region" description="Helical" evidence="7">
    <location>
        <begin position="141"/>
        <end position="163"/>
    </location>
</feature>
<dbReference type="Proteomes" id="UP000525652">
    <property type="component" value="Unassembled WGS sequence"/>
</dbReference>
<comment type="caution">
    <text evidence="9">The sequence shown here is derived from an EMBL/GenBank/DDBJ whole genome shotgun (WGS) entry which is preliminary data.</text>
</comment>
<feature type="transmembrane region" description="Helical" evidence="7">
    <location>
        <begin position="12"/>
        <end position="38"/>
    </location>
</feature>
<comment type="subcellular location">
    <subcellularLocation>
        <location evidence="1">Endomembrane system</location>
        <topology evidence="1">Multi-pass membrane protein</topology>
    </subcellularLocation>
</comment>
<dbReference type="InterPro" id="IPR011701">
    <property type="entry name" value="MFS"/>
</dbReference>
<evidence type="ECO:0000256" key="4">
    <source>
        <dbReference type="ARBA" id="ARBA00022692"/>
    </source>
</evidence>